<dbReference type="HOGENOM" id="CLU_3182031_0_0_9"/>
<dbReference type="AlphaFoldDB" id="G5HSW0"/>
<gene>
    <name evidence="1" type="ORF">HMPREF9469_05672</name>
</gene>
<evidence type="ECO:0000313" key="2">
    <source>
        <dbReference type="Proteomes" id="UP000003763"/>
    </source>
</evidence>
<protein>
    <submittedName>
        <fullName evidence="1">Uncharacterized protein</fullName>
    </submittedName>
</protein>
<dbReference type="PATRIC" id="fig|742733.3.peg.5825"/>
<dbReference type="EMBL" id="ADLJ01000052">
    <property type="protein sequence ID" value="EHE95532.1"/>
    <property type="molecule type" value="Genomic_DNA"/>
</dbReference>
<proteinExistence type="predicted"/>
<dbReference type="Proteomes" id="UP000003763">
    <property type="component" value="Unassembled WGS sequence"/>
</dbReference>
<comment type="caution">
    <text evidence="1">The sequence shown here is derived from an EMBL/GenBank/DDBJ whole genome shotgun (WGS) entry which is preliminary data.</text>
</comment>
<accession>G5HSW0</accession>
<name>G5HSW0_9FIRM</name>
<sequence>MFSQAILLKSIGGKILGVLDNTKKGFFLGISIIAGGLSVFLNEGIL</sequence>
<dbReference type="RefSeq" id="WP_007870610.1">
    <property type="nucleotide sequence ID" value="NZ_JH376432.1"/>
</dbReference>
<reference evidence="1 2" key="1">
    <citation type="submission" date="2011-08" db="EMBL/GenBank/DDBJ databases">
        <title>The Genome Sequence of Clostridium citroniae WAL-17108.</title>
        <authorList>
            <consortium name="The Broad Institute Genome Sequencing Platform"/>
            <person name="Earl A."/>
            <person name="Ward D."/>
            <person name="Feldgarden M."/>
            <person name="Gevers D."/>
            <person name="Finegold S.M."/>
            <person name="Summanen P.H."/>
            <person name="Molitoris D.R."/>
            <person name="Vaisanen M.L."/>
            <person name="Daigneault M."/>
            <person name="Allen-Vercoe E."/>
            <person name="Young S.K."/>
            <person name="Zeng Q."/>
            <person name="Gargeya S."/>
            <person name="Fitzgerald M."/>
            <person name="Haas B."/>
            <person name="Abouelleil A."/>
            <person name="Alvarado L."/>
            <person name="Arachchi H.M."/>
            <person name="Berlin A."/>
            <person name="Brown A."/>
            <person name="Chapman S.B."/>
            <person name="Chen Z."/>
            <person name="Dunbar C."/>
            <person name="Freedman E."/>
            <person name="Gearin G."/>
            <person name="Gellesch M."/>
            <person name="Goldberg J."/>
            <person name="Griggs A."/>
            <person name="Gujja S."/>
            <person name="Heiman D."/>
            <person name="Howarth C."/>
            <person name="Larson L."/>
            <person name="Lui A."/>
            <person name="MacDonald P.J.P."/>
            <person name="Montmayeur A."/>
            <person name="Murphy C."/>
            <person name="Neiman D."/>
            <person name="Pearson M."/>
            <person name="Priest M."/>
            <person name="Roberts A."/>
            <person name="Saif S."/>
            <person name="Shea T."/>
            <person name="Shenoy N."/>
            <person name="Sisk P."/>
            <person name="Stolte C."/>
            <person name="Sykes S."/>
            <person name="Wortman J."/>
            <person name="Nusbaum C."/>
            <person name="Birren B."/>
        </authorList>
    </citation>
    <scope>NUCLEOTIDE SEQUENCE [LARGE SCALE GENOMIC DNA]</scope>
    <source>
        <strain evidence="1 2">WAL-17108</strain>
    </source>
</reference>
<organism evidence="1 2">
    <name type="scientific">[Clostridium] citroniae WAL-17108</name>
    <dbReference type="NCBI Taxonomy" id="742733"/>
    <lineage>
        <taxon>Bacteria</taxon>
        <taxon>Bacillati</taxon>
        <taxon>Bacillota</taxon>
        <taxon>Clostridia</taxon>
        <taxon>Lachnospirales</taxon>
        <taxon>Lachnospiraceae</taxon>
        <taxon>Enterocloster</taxon>
    </lineage>
</organism>
<evidence type="ECO:0000313" key="1">
    <source>
        <dbReference type="EMBL" id="EHE95532.1"/>
    </source>
</evidence>